<feature type="transmembrane region" description="Helical" evidence="7">
    <location>
        <begin position="313"/>
        <end position="336"/>
    </location>
</feature>
<feature type="transmembrane region" description="Helical" evidence="7">
    <location>
        <begin position="57"/>
        <end position="86"/>
    </location>
</feature>
<keyword evidence="5 7" id="KW-1133">Transmembrane helix</keyword>
<feature type="transmembrane region" description="Helical" evidence="7">
    <location>
        <begin position="145"/>
        <end position="164"/>
    </location>
</feature>
<keyword evidence="3 7" id="KW-0812">Transmembrane</keyword>
<evidence type="ECO:0000256" key="5">
    <source>
        <dbReference type="ARBA" id="ARBA00022989"/>
    </source>
</evidence>
<proteinExistence type="predicted"/>
<feature type="transmembrane region" description="Helical" evidence="7">
    <location>
        <begin position="343"/>
        <end position="362"/>
    </location>
</feature>
<evidence type="ECO:0000256" key="7">
    <source>
        <dbReference type="SAM" id="Phobius"/>
    </source>
</evidence>
<keyword evidence="4" id="KW-0677">Repeat</keyword>
<dbReference type="RefSeq" id="WP_259034486.1">
    <property type="nucleotide sequence ID" value="NZ_JAJISC010000001.1"/>
</dbReference>
<feature type="domain" description="Citrate transporter-like" evidence="8">
    <location>
        <begin position="23"/>
        <end position="372"/>
    </location>
</feature>
<dbReference type="PANTHER" id="PTHR43652">
    <property type="entry name" value="BASIC AMINO ACID ANTIPORTER YFCC-RELATED"/>
    <property type="match status" value="1"/>
</dbReference>
<dbReference type="PANTHER" id="PTHR43652:SF2">
    <property type="entry name" value="BASIC AMINO ACID ANTIPORTER YFCC-RELATED"/>
    <property type="match status" value="1"/>
</dbReference>
<sequence>MLDWVLQLDKSWVAIIIIIVTLIAFIIDRITIAVTALLSALAFYLLGTTGPESVYAGFASTVVMLVFGMMIVGDALFQTGLVLYIGNKIVKSRFVQNELSLIILLMLVTGSLSAFLSNTATMATFIPLVGAIAAKSGGRIRNKNLLMPIALAASIGGTMTLVGSTPQPLVNNVLESYDFAPIGLFDFALLAGPCFILLILYVAFIGYRVQNKTFDFSDEASSDVPQGEEIAISGKTWIAGLTMLFCIVSFVSGLFPIGITAIIGAAIVLATRCVDFKPCMQRIDWNTILLLVFAQGIAAGMNDSGAGRMLADGAVALIGDNFWILYAASILLTVLLTNLMSNTATAAMMAPIFIQIAATLGYDPYAFALAIAVASNVATATPIGAVAMSQVLVGGYRFKDYLVSGLPITIIMAIFLCLWGPVVLSTG</sequence>
<feature type="transmembrane region" description="Helical" evidence="7">
    <location>
        <begin position="401"/>
        <end position="424"/>
    </location>
</feature>
<protein>
    <submittedName>
        <fullName evidence="9">SLC13 family permease</fullName>
    </submittedName>
</protein>
<feature type="transmembrane region" description="Helical" evidence="7">
    <location>
        <begin position="12"/>
        <end position="45"/>
    </location>
</feature>
<dbReference type="InterPro" id="IPR004680">
    <property type="entry name" value="Cit_transptr-like_dom"/>
</dbReference>
<comment type="subcellular location">
    <subcellularLocation>
        <location evidence="1">Membrane</location>
        <topology evidence="1">Multi-pass membrane protein</topology>
    </subcellularLocation>
</comment>
<dbReference type="Proteomes" id="UP001165542">
    <property type="component" value="Unassembled WGS sequence"/>
</dbReference>
<evidence type="ECO:0000256" key="1">
    <source>
        <dbReference type="ARBA" id="ARBA00004141"/>
    </source>
</evidence>
<dbReference type="InterPro" id="IPR051679">
    <property type="entry name" value="DASS-Related_Transporters"/>
</dbReference>
<comment type="caution">
    <text evidence="9">The sequence shown here is derived from an EMBL/GenBank/DDBJ whole genome shotgun (WGS) entry which is preliminary data.</text>
</comment>
<evidence type="ECO:0000313" key="10">
    <source>
        <dbReference type="Proteomes" id="UP001165542"/>
    </source>
</evidence>
<name>A0ABT2EBG7_9GAMM</name>
<keyword evidence="6 7" id="KW-0472">Membrane</keyword>
<organism evidence="9 10">
    <name type="scientific">Halomonas dongshanensis</name>
    <dbReference type="NCBI Taxonomy" id="2890835"/>
    <lineage>
        <taxon>Bacteria</taxon>
        <taxon>Pseudomonadati</taxon>
        <taxon>Pseudomonadota</taxon>
        <taxon>Gammaproteobacteria</taxon>
        <taxon>Oceanospirillales</taxon>
        <taxon>Halomonadaceae</taxon>
        <taxon>Halomonas</taxon>
    </lineage>
</organism>
<evidence type="ECO:0000256" key="3">
    <source>
        <dbReference type="ARBA" id="ARBA00022692"/>
    </source>
</evidence>
<keyword evidence="10" id="KW-1185">Reference proteome</keyword>
<evidence type="ECO:0000259" key="8">
    <source>
        <dbReference type="Pfam" id="PF03600"/>
    </source>
</evidence>
<feature type="transmembrane region" description="Helical" evidence="7">
    <location>
        <begin position="122"/>
        <end position="138"/>
    </location>
</feature>
<evidence type="ECO:0000313" key="9">
    <source>
        <dbReference type="EMBL" id="MCS2607987.1"/>
    </source>
</evidence>
<evidence type="ECO:0000256" key="4">
    <source>
        <dbReference type="ARBA" id="ARBA00022737"/>
    </source>
</evidence>
<evidence type="ECO:0000256" key="2">
    <source>
        <dbReference type="ARBA" id="ARBA00022448"/>
    </source>
</evidence>
<dbReference type="Pfam" id="PF03600">
    <property type="entry name" value="CitMHS"/>
    <property type="match status" value="1"/>
</dbReference>
<gene>
    <name evidence="9" type="ORF">LLY24_01450</name>
</gene>
<feature type="transmembrane region" description="Helical" evidence="7">
    <location>
        <begin position="184"/>
        <end position="209"/>
    </location>
</feature>
<keyword evidence="2" id="KW-0813">Transport</keyword>
<evidence type="ECO:0000256" key="6">
    <source>
        <dbReference type="ARBA" id="ARBA00023136"/>
    </source>
</evidence>
<dbReference type="EMBL" id="JAJISC010000001">
    <property type="protein sequence ID" value="MCS2607987.1"/>
    <property type="molecule type" value="Genomic_DNA"/>
</dbReference>
<feature type="transmembrane region" description="Helical" evidence="7">
    <location>
        <begin position="98"/>
        <end position="116"/>
    </location>
</feature>
<accession>A0ABT2EBG7</accession>
<reference evidence="9" key="1">
    <citation type="submission" date="2021-11" db="EMBL/GenBank/DDBJ databases">
        <title>Halomonas sp., isolated from a coastal aquaculture zone in Dongshan Bay.</title>
        <authorList>
            <person name="Lin W."/>
        </authorList>
    </citation>
    <scope>NUCLEOTIDE SEQUENCE</scope>
    <source>
        <strain evidence="9">Yzlin-01</strain>
    </source>
</reference>
<dbReference type="CDD" id="cd01115">
    <property type="entry name" value="SLC13_permease"/>
    <property type="match status" value="1"/>
</dbReference>
<feature type="transmembrane region" description="Helical" evidence="7">
    <location>
        <begin position="368"/>
        <end position="389"/>
    </location>
</feature>